<dbReference type="AlphaFoldDB" id="A0A0C2UVV7"/>
<dbReference type="Proteomes" id="UP000031971">
    <property type="component" value="Unassembled WGS sequence"/>
</dbReference>
<reference evidence="1 2" key="1">
    <citation type="submission" date="2015-01" db="EMBL/GenBank/DDBJ databases">
        <title>Genome Sequence of Magnetospirillum magnetotacticum Strain MS-1.</title>
        <authorList>
            <person name="Marinov G.K."/>
            <person name="Smalley M.D."/>
            <person name="DeSalvo G."/>
        </authorList>
    </citation>
    <scope>NUCLEOTIDE SEQUENCE [LARGE SCALE GENOMIC DNA]</scope>
    <source>
        <strain evidence="1 2">MS-1</strain>
    </source>
</reference>
<comment type="caution">
    <text evidence="1">The sequence shown here is derived from an EMBL/GenBank/DDBJ whole genome shotgun (WGS) entry which is preliminary data.</text>
</comment>
<dbReference type="STRING" id="272627.CCC_01449"/>
<accession>A0A0C2UVV7</accession>
<proteinExistence type="predicted"/>
<evidence type="ECO:0000313" key="2">
    <source>
        <dbReference type="Proteomes" id="UP000031971"/>
    </source>
</evidence>
<dbReference type="EMBL" id="JXSL01000033">
    <property type="protein sequence ID" value="KIL96956.1"/>
    <property type="molecule type" value="Genomic_DNA"/>
</dbReference>
<organism evidence="1 2">
    <name type="scientific">Paramagnetospirillum magnetotacticum MS-1</name>
    <dbReference type="NCBI Taxonomy" id="272627"/>
    <lineage>
        <taxon>Bacteria</taxon>
        <taxon>Pseudomonadati</taxon>
        <taxon>Pseudomonadota</taxon>
        <taxon>Alphaproteobacteria</taxon>
        <taxon>Rhodospirillales</taxon>
        <taxon>Magnetospirillaceae</taxon>
        <taxon>Paramagnetospirillum</taxon>
    </lineage>
</organism>
<evidence type="ECO:0000313" key="1">
    <source>
        <dbReference type="EMBL" id="KIL96956.1"/>
    </source>
</evidence>
<sequence>MRRSQRLAGGLRHAEAVPLREMGVRGQPYAPEADDDSLFVAWAVPTCQQAARGVQLDGDRPPPLSAAFAGERPPRLAQALGVSLRRHIPAPMRRC</sequence>
<name>A0A0C2UVV7_PARME</name>
<protein>
    <submittedName>
        <fullName evidence="1">Uncharacterized protein</fullName>
    </submittedName>
</protein>
<gene>
    <name evidence="1" type="ORF">CCC_01449</name>
</gene>
<keyword evidence="2" id="KW-1185">Reference proteome</keyword>